<proteinExistence type="predicted"/>
<comment type="caution">
    <text evidence="3">The sequence shown here is derived from an EMBL/GenBank/DDBJ whole genome shotgun (WGS) entry which is preliminary data.</text>
</comment>
<keyword evidence="4" id="KW-1185">Reference proteome</keyword>
<feature type="compositionally biased region" description="Basic and acidic residues" evidence="1">
    <location>
        <begin position="86"/>
        <end position="110"/>
    </location>
</feature>
<evidence type="ECO:0000259" key="2">
    <source>
        <dbReference type="Pfam" id="PF05634"/>
    </source>
</evidence>
<dbReference type="Pfam" id="PF05634">
    <property type="entry name" value="APO_RNA-bind"/>
    <property type="match status" value="1"/>
</dbReference>
<evidence type="ECO:0000313" key="4">
    <source>
        <dbReference type="Proteomes" id="UP000824469"/>
    </source>
</evidence>
<feature type="domain" description="APO" evidence="2">
    <location>
        <begin position="62"/>
        <end position="155"/>
    </location>
</feature>
<name>A0AA38LPE4_TAXCH</name>
<dbReference type="EMBL" id="JAHRHJ020000001">
    <property type="protein sequence ID" value="KAH9329840.1"/>
    <property type="molecule type" value="Genomic_DNA"/>
</dbReference>
<evidence type="ECO:0000256" key="1">
    <source>
        <dbReference type="SAM" id="MobiDB-lite"/>
    </source>
</evidence>
<feature type="non-terminal residue" evidence="3">
    <location>
        <position position="1"/>
    </location>
</feature>
<dbReference type="GO" id="GO:0003723">
    <property type="term" value="F:RNA binding"/>
    <property type="evidence" value="ECO:0007669"/>
    <property type="project" value="InterPro"/>
</dbReference>
<feature type="region of interest" description="Disordered" evidence="1">
    <location>
        <begin position="85"/>
        <end position="117"/>
    </location>
</feature>
<sequence>MAMQMAMVLAAPLPFSLPRRRHCLFLARFNFKGWHMERSEGELISELSQAIPNESLGFVVNAMKYGQNVDLPLVLPKRKKKPYPRPIKEIRRDARETTKRSKLEEAKMEEQALEPPENGLEVPDLIPVAHQVLEARKTLVKNLVNLLDVVPVFAC</sequence>
<protein>
    <recommendedName>
        <fullName evidence="2">APO domain-containing protein</fullName>
    </recommendedName>
</protein>
<organism evidence="3 4">
    <name type="scientific">Taxus chinensis</name>
    <name type="common">Chinese yew</name>
    <name type="synonym">Taxus wallichiana var. chinensis</name>
    <dbReference type="NCBI Taxonomy" id="29808"/>
    <lineage>
        <taxon>Eukaryota</taxon>
        <taxon>Viridiplantae</taxon>
        <taxon>Streptophyta</taxon>
        <taxon>Embryophyta</taxon>
        <taxon>Tracheophyta</taxon>
        <taxon>Spermatophyta</taxon>
        <taxon>Pinopsida</taxon>
        <taxon>Pinidae</taxon>
        <taxon>Conifers II</taxon>
        <taxon>Cupressales</taxon>
        <taxon>Taxaceae</taxon>
        <taxon>Taxus</taxon>
    </lineage>
</organism>
<dbReference type="AlphaFoldDB" id="A0AA38LPE4"/>
<evidence type="ECO:0000313" key="3">
    <source>
        <dbReference type="EMBL" id="KAH9329840.1"/>
    </source>
</evidence>
<dbReference type="InterPro" id="IPR023342">
    <property type="entry name" value="APO_dom"/>
</dbReference>
<gene>
    <name evidence="3" type="ORF">KI387_001948</name>
</gene>
<reference evidence="3 4" key="1">
    <citation type="journal article" date="2021" name="Nat. Plants">
        <title>The Taxus genome provides insights into paclitaxel biosynthesis.</title>
        <authorList>
            <person name="Xiong X."/>
            <person name="Gou J."/>
            <person name="Liao Q."/>
            <person name="Li Y."/>
            <person name="Zhou Q."/>
            <person name="Bi G."/>
            <person name="Li C."/>
            <person name="Du R."/>
            <person name="Wang X."/>
            <person name="Sun T."/>
            <person name="Guo L."/>
            <person name="Liang H."/>
            <person name="Lu P."/>
            <person name="Wu Y."/>
            <person name="Zhang Z."/>
            <person name="Ro D.K."/>
            <person name="Shang Y."/>
            <person name="Huang S."/>
            <person name="Yan J."/>
        </authorList>
    </citation>
    <scope>NUCLEOTIDE SEQUENCE [LARGE SCALE GENOMIC DNA]</scope>
    <source>
        <strain evidence="3">Ta-2019</strain>
    </source>
</reference>
<dbReference type="Proteomes" id="UP000824469">
    <property type="component" value="Unassembled WGS sequence"/>
</dbReference>
<accession>A0AA38LPE4</accession>